<dbReference type="GO" id="GO:0019288">
    <property type="term" value="P:isopentenyl diphosphate biosynthetic process, methylerythritol 4-phosphate pathway"/>
    <property type="evidence" value="ECO:0007669"/>
    <property type="project" value="UniProtKB-UniRule"/>
</dbReference>
<dbReference type="InterPro" id="IPR006204">
    <property type="entry name" value="GHMP_kinase_N_dom"/>
</dbReference>
<name>A0A1M5U4Q1_9ACTN</name>
<feature type="domain" description="GHMP kinase N-terminal" evidence="10">
    <location>
        <begin position="74"/>
        <end position="152"/>
    </location>
</feature>
<accession>A0A1M5U4Q1</accession>
<evidence type="ECO:0000256" key="7">
    <source>
        <dbReference type="ARBA" id="ARBA00022840"/>
    </source>
</evidence>
<keyword evidence="5 9" id="KW-0547">Nucleotide-binding</keyword>
<evidence type="ECO:0000259" key="11">
    <source>
        <dbReference type="Pfam" id="PF08544"/>
    </source>
</evidence>
<dbReference type="SUPFAM" id="SSF54211">
    <property type="entry name" value="Ribosomal protein S5 domain 2-like"/>
    <property type="match status" value="1"/>
</dbReference>
<gene>
    <name evidence="9" type="primary">ispE</name>
    <name evidence="12" type="ORF">SAMN05443575_4135</name>
</gene>
<feature type="active site" evidence="9">
    <location>
        <position position="144"/>
    </location>
</feature>
<keyword evidence="13" id="KW-1185">Reference proteome</keyword>
<dbReference type="Gene3D" id="3.30.70.890">
    <property type="entry name" value="GHMP kinase, C-terminal domain"/>
    <property type="match status" value="1"/>
</dbReference>
<evidence type="ECO:0000313" key="13">
    <source>
        <dbReference type="Proteomes" id="UP000186132"/>
    </source>
</evidence>
<dbReference type="STRING" id="1206085.SAMN05443575_4135"/>
<dbReference type="OrthoDB" id="3173073at2"/>
<dbReference type="UniPathway" id="UPA00056">
    <property type="reaction ID" value="UER00094"/>
</dbReference>
<dbReference type="PANTHER" id="PTHR43527:SF2">
    <property type="entry name" value="4-DIPHOSPHOCYTIDYL-2-C-METHYL-D-ERYTHRITOL KINASE, CHLOROPLASTIC"/>
    <property type="match status" value="1"/>
</dbReference>
<dbReference type="Pfam" id="PF00288">
    <property type="entry name" value="GHMP_kinases_N"/>
    <property type="match status" value="1"/>
</dbReference>
<organism evidence="12 13">
    <name type="scientific">Jatrophihabitans endophyticus</name>
    <dbReference type="NCBI Taxonomy" id="1206085"/>
    <lineage>
        <taxon>Bacteria</taxon>
        <taxon>Bacillati</taxon>
        <taxon>Actinomycetota</taxon>
        <taxon>Actinomycetes</taxon>
        <taxon>Jatrophihabitantales</taxon>
        <taxon>Jatrophihabitantaceae</taxon>
        <taxon>Jatrophihabitans</taxon>
    </lineage>
</organism>
<keyword evidence="4 9" id="KW-0808">Transferase</keyword>
<dbReference type="GO" id="GO:0050515">
    <property type="term" value="F:4-(cytidine 5'-diphospho)-2-C-methyl-D-erythritol kinase activity"/>
    <property type="evidence" value="ECO:0007669"/>
    <property type="project" value="UniProtKB-UniRule"/>
</dbReference>
<dbReference type="EMBL" id="FQVU01000007">
    <property type="protein sequence ID" value="SHH58002.1"/>
    <property type="molecule type" value="Genomic_DNA"/>
</dbReference>
<feature type="domain" description="GHMP kinase C-terminal" evidence="11">
    <location>
        <begin position="212"/>
        <end position="284"/>
    </location>
</feature>
<keyword evidence="7 9" id="KW-0067">ATP-binding</keyword>
<evidence type="ECO:0000256" key="2">
    <source>
        <dbReference type="ARBA" id="ARBA00012052"/>
    </source>
</evidence>
<evidence type="ECO:0000256" key="3">
    <source>
        <dbReference type="ARBA" id="ARBA00017473"/>
    </source>
</evidence>
<proteinExistence type="inferred from homology"/>
<evidence type="ECO:0000256" key="1">
    <source>
        <dbReference type="ARBA" id="ARBA00009684"/>
    </source>
</evidence>
<dbReference type="NCBIfam" id="NF002870">
    <property type="entry name" value="PRK03188.1"/>
    <property type="match status" value="1"/>
</dbReference>
<dbReference type="RefSeq" id="WP_073392322.1">
    <property type="nucleotide sequence ID" value="NZ_FQVU01000007.1"/>
</dbReference>
<evidence type="ECO:0000256" key="9">
    <source>
        <dbReference type="HAMAP-Rule" id="MF_00061"/>
    </source>
</evidence>
<dbReference type="AlphaFoldDB" id="A0A1M5U4Q1"/>
<evidence type="ECO:0000313" key="12">
    <source>
        <dbReference type="EMBL" id="SHH58002.1"/>
    </source>
</evidence>
<dbReference type="InterPro" id="IPR020568">
    <property type="entry name" value="Ribosomal_Su5_D2-typ_SF"/>
</dbReference>
<keyword evidence="6 9" id="KW-0418">Kinase</keyword>
<dbReference type="SUPFAM" id="SSF55060">
    <property type="entry name" value="GHMP Kinase, C-terminal domain"/>
    <property type="match status" value="1"/>
</dbReference>
<comment type="function">
    <text evidence="9">Catalyzes the phosphorylation of the position 2 hydroxy group of 4-diphosphocytidyl-2C-methyl-D-erythritol.</text>
</comment>
<reference evidence="13" key="1">
    <citation type="submission" date="2016-11" db="EMBL/GenBank/DDBJ databases">
        <authorList>
            <person name="Varghese N."/>
            <person name="Submissions S."/>
        </authorList>
    </citation>
    <scope>NUCLEOTIDE SEQUENCE [LARGE SCALE GENOMIC DNA]</scope>
    <source>
        <strain evidence="13">DSM 45627</strain>
    </source>
</reference>
<dbReference type="HAMAP" id="MF_00061">
    <property type="entry name" value="IspE"/>
    <property type="match status" value="1"/>
</dbReference>
<dbReference type="GO" id="GO:0005524">
    <property type="term" value="F:ATP binding"/>
    <property type="evidence" value="ECO:0007669"/>
    <property type="project" value="UniProtKB-UniRule"/>
</dbReference>
<comment type="pathway">
    <text evidence="9">Isoprenoid biosynthesis; isopentenyl diphosphate biosynthesis via DXP pathway; isopentenyl diphosphate from 1-deoxy-D-xylulose 5-phosphate: step 3/6.</text>
</comment>
<dbReference type="InterPro" id="IPR036554">
    <property type="entry name" value="GHMP_kinase_C_sf"/>
</dbReference>
<dbReference type="Pfam" id="PF08544">
    <property type="entry name" value="GHMP_kinases_C"/>
    <property type="match status" value="1"/>
</dbReference>
<comment type="similarity">
    <text evidence="1 9">Belongs to the GHMP kinase family. IspE subfamily.</text>
</comment>
<dbReference type="Gene3D" id="3.30.230.10">
    <property type="match status" value="1"/>
</dbReference>
<sequence>MPSRPTTAPVRVRVPAKVNLHLSVGERRPDGYHELVNVFHAVDLVDEVDAAPADTLSLGVTGEGAASLPTDGDNLAWRAATLLAEAVGVPAVARLDVRKAIPVAGGMAGGSADAAAALLACARLWQLDVSVDDLVSLAGRLGSDVAFPLLGGTAVGTGRGELLTSVAAPARLHWVFAISDTGISAGAAYGELDRLRDAGAAPSPIGAPEALLAALAAGDVAAVAGRLGNDLQPAALSLAPALRDTLAAGRGALASLVSGSGPTCAFLCEDAAAATVLAAELESAGVCRTARVATGPAAGATVVG</sequence>
<evidence type="ECO:0000259" key="10">
    <source>
        <dbReference type="Pfam" id="PF00288"/>
    </source>
</evidence>
<evidence type="ECO:0000256" key="5">
    <source>
        <dbReference type="ARBA" id="ARBA00022741"/>
    </source>
</evidence>
<evidence type="ECO:0000256" key="6">
    <source>
        <dbReference type="ARBA" id="ARBA00022777"/>
    </source>
</evidence>
<protein>
    <recommendedName>
        <fullName evidence="3 9">4-diphosphocytidyl-2-C-methyl-D-erythritol kinase</fullName>
        <shortName evidence="9">CMK</shortName>
        <ecNumber evidence="2 9">2.7.1.148</ecNumber>
    </recommendedName>
    <alternativeName>
        <fullName evidence="8 9">4-(cytidine-5'-diphospho)-2-C-methyl-D-erythritol kinase</fullName>
    </alternativeName>
</protein>
<dbReference type="EC" id="2.7.1.148" evidence="2 9"/>
<dbReference type="GO" id="GO:0016114">
    <property type="term" value="P:terpenoid biosynthetic process"/>
    <property type="evidence" value="ECO:0007669"/>
    <property type="project" value="UniProtKB-UniRule"/>
</dbReference>
<keyword evidence="9" id="KW-0414">Isoprene biosynthesis</keyword>
<dbReference type="PANTHER" id="PTHR43527">
    <property type="entry name" value="4-DIPHOSPHOCYTIDYL-2-C-METHYL-D-ERYTHRITOL KINASE, CHLOROPLASTIC"/>
    <property type="match status" value="1"/>
</dbReference>
<evidence type="ECO:0000256" key="4">
    <source>
        <dbReference type="ARBA" id="ARBA00022679"/>
    </source>
</evidence>
<evidence type="ECO:0000256" key="8">
    <source>
        <dbReference type="ARBA" id="ARBA00032554"/>
    </source>
</evidence>
<feature type="active site" evidence="9">
    <location>
        <position position="17"/>
    </location>
</feature>
<dbReference type="PIRSF" id="PIRSF010376">
    <property type="entry name" value="IspE"/>
    <property type="match status" value="1"/>
</dbReference>
<dbReference type="Proteomes" id="UP000186132">
    <property type="component" value="Unassembled WGS sequence"/>
</dbReference>
<feature type="binding site" evidence="9">
    <location>
        <begin position="102"/>
        <end position="112"/>
    </location>
    <ligand>
        <name>ATP</name>
        <dbReference type="ChEBI" id="CHEBI:30616"/>
    </ligand>
</feature>
<dbReference type="InterPro" id="IPR013750">
    <property type="entry name" value="GHMP_kinase_C_dom"/>
</dbReference>
<comment type="catalytic activity">
    <reaction evidence="9">
        <text>4-CDP-2-C-methyl-D-erythritol + ATP = 4-CDP-2-C-methyl-D-erythritol 2-phosphate + ADP + H(+)</text>
        <dbReference type="Rhea" id="RHEA:18437"/>
        <dbReference type="ChEBI" id="CHEBI:15378"/>
        <dbReference type="ChEBI" id="CHEBI:30616"/>
        <dbReference type="ChEBI" id="CHEBI:57823"/>
        <dbReference type="ChEBI" id="CHEBI:57919"/>
        <dbReference type="ChEBI" id="CHEBI:456216"/>
        <dbReference type="EC" id="2.7.1.148"/>
    </reaction>
</comment>
<dbReference type="NCBIfam" id="TIGR00154">
    <property type="entry name" value="ispE"/>
    <property type="match status" value="1"/>
</dbReference>
<dbReference type="InterPro" id="IPR014721">
    <property type="entry name" value="Ribsml_uS5_D2-typ_fold_subgr"/>
</dbReference>
<dbReference type="InterPro" id="IPR004424">
    <property type="entry name" value="IspE"/>
</dbReference>